<comment type="cofactor">
    <cofactor evidence="1">
        <name>Zn(2+)</name>
        <dbReference type="ChEBI" id="CHEBI:29105"/>
    </cofactor>
</comment>
<dbReference type="CDD" id="cd07363">
    <property type="entry name" value="45_DOPA_Dioxygenase"/>
    <property type="match status" value="1"/>
</dbReference>
<proteinExistence type="inferred from homology"/>
<organism evidence="7 8">
    <name type="scientific">Plutella xylostella</name>
    <name type="common">Diamondback moth</name>
    <name type="synonym">Plutella maculipennis</name>
    <dbReference type="NCBI Taxonomy" id="51655"/>
    <lineage>
        <taxon>Eukaryota</taxon>
        <taxon>Metazoa</taxon>
        <taxon>Ecdysozoa</taxon>
        <taxon>Arthropoda</taxon>
        <taxon>Hexapoda</taxon>
        <taxon>Insecta</taxon>
        <taxon>Pterygota</taxon>
        <taxon>Neoptera</taxon>
        <taxon>Endopterygota</taxon>
        <taxon>Lepidoptera</taxon>
        <taxon>Glossata</taxon>
        <taxon>Ditrysia</taxon>
        <taxon>Yponomeutoidea</taxon>
        <taxon>Plutellidae</taxon>
        <taxon>Plutella</taxon>
    </lineage>
</organism>
<dbReference type="GO" id="GO:0008270">
    <property type="term" value="F:zinc ion binding"/>
    <property type="evidence" value="ECO:0007669"/>
    <property type="project" value="InterPro"/>
</dbReference>
<evidence type="ECO:0000256" key="1">
    <source>
        <dbReference type="ARBA" id="ARBA00001947"/>
    </source>
</evidence>
<dbReference type="PANTHER" id="PTHR30096">
    <property type="entry name" value="4,5-DOPA DIOXYGENASE EXTRADIOL-LIKE PROTEIN"/>
    <property type="match status" value="1"/>
</dbReference>
<reference evidence="7" key="1">
    <citation type="submission" date="2020-11" db="EMBL/GenBank/DDBJ databases">
        <authorList>
            <person name="Whiteford S."/>
        </authorList>
    </citation>
    <scope>NUCLEOTIDE SEQUENCE</scope>
</reference>
<evidence type="ECO:0000256" key="2">
    <source>
        <dbReference type="ARBA" id="ARBA00007581"/>
    </source>
</evidence>
<accession>A0A8S4GAY3</accession>
<evidence type="ECO:0000256" key="4">
    <source>
        <dbReference type="ARBA" id="ARBA00022833"/>
    </source>
</evidence>
<protein>
    <submittedName>
        <fullName evidence="7">(diamondback moth) hypothetical protein</fullName>
    </submittedName>
</protein>
<dbReference type="SUPFAM" id="SSF53213">
    <property type="entry name" value="LigB-like"/>
    <property type="match status" value="1"/>
</dbReference>
<evidence type="ECO:0000256" key="3">
    <source>
        <dbReference type="ARBA" id="ARBA00022723"/>
    </source>
</evidence>
<keyword evidence="3" id="KW-0479">Metal-binding</keyword>
<dbReference type="Proteomes" id="UP000653454">
    <property type="component" value="Unassembled WGS sequence"/>
</dbReference>
<keyword evidence="5" id="KW-0560">Oxidoreductase</keyword>
<keyword evidence="8" id="KW-1185">Reference proteome</keyword>
<evidence type="ECO:0000313" key="8">
    <source>
        <dbReference type="Proteomes" id="UP000653454"/>
    </source>
</evidence>
<evidence type="ECO:0000313" key="7">
    <source>
        <dbReference type="EMBL" id="CAG9136971.1"/>
    </source>
</evidence>
<feature type="domain" description="Extradiol ring-cleavage dioxygenase class III enzyme subunit B" evidence="6">
    <location>
        <begin position="28"/>
        <end position="253"/>
    </location>
</feature>
<name>A0A8S4GAY3_PLUXY</name>
<evidence type="ECO:0000256" key="5">
    <source>
        <dbReference type="ARBA" id="ARBA00023002"/>
    </source>
</evidence>
<sequence length="273" mass="30518">MSSLAPALFISHGGGPMTVLGFKQFAGVRKFLEEDLQKHINLNEWKAIILITAHWEEKEVTISAKKHNELLFDYYNFPPESYTYKYGALGHPEIAQRLCNALNDAGIPAKLDTERGWDHGLFIPMMLINPAANIPIVQISMLDNQDAKPHYEIGKVLQQFRRDGIAILGSGMTYHNIDRFLSYTYKDGDDVVNKEFDDYLTKVCTAENEADRKAGLLAWKDQPGGLEAHPPGKAEHLIPLMMTAGAGGDKPAETICTCDCGAFRLSSYIWKDE</sequence>
<dbReference type="InterPro" id="IPR014436">
    <property type="entry name" value="Extradiol_dOase_DODA"/>
</dbReference>
<keyword evidence="4" id="KW-0862">Zinc</keyword>
<dbReference type="PIRSF" id="PIRSF006157">
    <property type="entry name" value="Doxgns_DODA"/>
    <property type="match status" value="1"/>
</dbReference>
<dbReference type="InterPro" id="IPR004183">
    <property type="entry name" value="Xdiol_dOase_suB"/>
</dbReference>
<dbReference type="PANTHER" id="PTHR30096:SF0">
    <property type="entry name" value="4,5-DOPA DIOXYGENASE EXTRADIOL-LIKE PROTEIN"/>
    <property type="match status" value="1"/>
</dbReference>
<dbReference type="Pfam" id="PF02900">
    <property type="entry name" value="LigB"/>
    <property type="match status" value="1"/>
</dbReference>
<comment type="similarity">
    <text evidence="2">Belongs to the DODA-type extradiol aromatic ring-opening dioxygenase family.</text>
</comment>
<gene>
    <name evidence="7" type="ORF">PLXY2_LOCUS15223</name>
</gene>
<dbReference type="GO" id="GO:0016702">
    <property type="term" value="F:oxidoreductase activity, acting on single donors with incorporation of molecular oxygen, incorporation of two atoms of oxygen"/>
    <property type="evidence" value="ECO:0007669"/>
    <property type="project" value="UniProtKB-ARBA"/>
</dbReference>
<comment type="caution">
    <text evidence="7">The sequence shown here is derived from an EMBL/GenBank/DDBJ whole genome shotgun (WGS) entry which is preliminary data.</text>
</comment>
<dbReference type="EMBL" id="CAJHNJ030000173">
    <property type="protein sequence ID" value="CAG9136971.1"/>
    <property type="molecule type" value="Genomic_DNA"/>
</dbReference>
<dbReference type="Gene3D" id="3.40.830.10">
    <property type="entry name" value="LigB-like"/>
    <property type="match status" value="1"/>
</dbReference>
<evidence type="ECO:0000259" key="6">
    <source>
        <dbReference type="Pfam" id="PF02900"/>
    </source>
</evidence>
<dbReference type="AlphaFoldDB" id="A0A8S4GAY3"/>
<dbReference type="GO" id="GO:0008198">
    <property type="term" value="F:ferrous iron binding"/>
    <property type="evidence" value="ECO:0007669"/>
    <property type="project" value="InterPro"/>
</dbReference>